<proteinExistence type="predicted"/>
<evidence type="ECO:0000313" key="3">
    <source>
        <dbReference type="Proteomes" id="UP000237631"/>
    </source>
</evidence>
<dbReference type="AlphaFoldDB" id="A0A2S6CC91"/>
<evidence type="ECO:0000256" key="1">
    <source>
        <dbReference type="SAM" id="MobiDB-lite"/>
    </source>
</evidence>
<sequence>MAPQVFSFIGQEDTEKFKSRGTRRKIRSHIASTQHRNNRLAAEGPKQAKFRANLSVQDFEQGAPARLKRRPAPKNDRKVRSPQIKTTQRCQHHKQTPTTFTTRKGSRALASPGRERTKNASSSDHTIFLIRQSDLTSQTNAAAHPVPFEPWFDWLTSYWYERTMPRSTSLLKTNMQQIQLYTTWSRRMEFSEPTLYYMSLLLATGIPVANGSFPLVKALWLRGKTIQAINDALNDPQRATSNALIVAMGQLALHEHIYGDRALAHKGHRLAQQKMIQIRGGILKCKLPDFTLQVMIWYDKLMAAEAGNAAHFEYLPALMKQVHSYSDAEAINVTNTSSPARSNHPGYGVPDENDEGAKIGERLERHSPPPQEHD</sequence>
<evidence type="ECO:0000313" key="2">
    <source>
        <dbReference type="EMBL" id="PPJ57334.1"/>
    </source>
</evidence>
<comment type="caution">
    <text evidence="2">The sequence shown here is derived from an EMBL/GenBank/DDBJ whole genome shotgun (WGS) entry which is preliminary data.</text>
</comment>
<dbReference type="OrthoDB" id="4159781at2759"/>
<organism evidence="2 3">
    <name type="scientific">Cercospora berteroae</name>
    <dbReference type="NCBI Taxonomy" id="357750"/>
    <lineage>
        <taxon>Eukaryota</taxon>
        <taxon>Fungi</taxon>
        <taxon>Dikarya</taxon>
        <taxon>Ascomycota</taxon>
        <taxon>Pezizomycotina</taxon>
        <taxon>Dothideomycetes</taxon>
        <taxon>Dothideomycetidae</taxon>
        <taxon>Mycosphaerellales</taxon>
        <taxon>Mycosphaerellaceae</taxon>
        <taxon>Cercospora</taxon>
    </lineage>
</organism>
<evidence type="ECO:0008006" key="4">
    <source>
        <dbReference type="Google" id="ProtNLM"/>
    </source>
</evidence>
<reference evidence="3" key="1">
    <citation type="journal article" date="2017" name="bioRxiv">
        <title>Conservation of a gene cluster reveals novel cercosporin biosynthetic mechanisms and extends production to the genus Colletotrichum.</title>
        <authorList>
            <person name="de Jonge R."/>
            <person name="Ebert M.K."/>
            <person name="Huitt-Roehl C.R."/>
            <person name="Pal P."/>
            <person name="Suttle J.C."/>
            <person name="Spanner R.E."/>
            <person name="Neubauer J.D."/>
            <person name="Jurick W.M.II."/>
            <person name="Stott K.A."/>
            <person name="Secor G.A."/>
            <person name="Thomma B.P.H.J."/>
            <person name="Van de Peer Y."/>
            <person name="Townsend C.A."/>
            <person name="Bolton M.D."/>
        </authorList>
    </citation>
    <scope>NUCLEOTIDE SEQUENCE [LARGE SCALE GENOMIC DNA]</scope>
    <source>
        <strain evidence="3">CBS538.71</strain>
    </source>
</reference>
<dbReference type="PANTHER" id="PTHR37540">
    <property type="entry name" value="TRANSCRIPTION FACTOR (ACR-2), PUTATIVE-RELATED-RELATED"/>
    <property type="match status" value="1"/>
</dbReference>
<dbReference type="Proteomes" id="UP000237631">
    <property type="component" value="Unassembled WGS sequence"/>
</dbReference>
<dbReference type="PANTHER" id="PTHR37540:SF5">
    <property type="entry name" value="TRANSCRIPTION FACTOR DOMAIN-CONTAINING PROTEIN"/>
    <property type="match status" value="1"/>
</dbReference>
<feature type="region of interest" description="Disordered" evidence="1">
    <location>
        <begin position="1"/>
        <end position="24"/>
    </location>
</feature>
<feature type="region of interest" description="Disordered" evidence="1">
    <location>
        <begin position="335"/>
        <end position="374"/>
    </location>
</feature>
<protein>
    <recommendedName>
        <fullName evidence="4">Transcription factor domain-containing protein</fullName>
    </recommendedName>
</protein>
<dbReference type="EMBL" id="PNEN01000496">
    <property type="protein sequence ID" value="PPJ57334.1"/>
    <property type="molecule type" value="Genomic_DNA"/>
</dbReference>
<keyword evidence="3" id="KW-1185">Reference proteome</keyword>
<accession>A0A2S6CC91</accession>
<feature type="region of interest" description="Disordered" evidence="1">
    <location>
        <begin position="57"/>
        <end position="123"/>
    </location>
</feature>
<feature type="compositionally biased region" description="Basic and acidic residues" evidence="1">
    <location>
        <begin position="355"/>
        <end position="374"/>
    </location>
</feature>
<name>A0A2S6CC91_9PEZI</name>
<gene>
    <name evidence="2" type="ORF">CBER1_07929</name>
</gene>